<name>A0A2A6CLU0_PRIPA</name>
<protein>
    <submittedName>
        <fullName evidence="1">Uncharacterized protein</fullName>
    </submittedName>
</protein>
<reference evidence="2" key="1">
    <citation type="journal article" date="2008" name="Nat. Genet.">
        <title>The Pristionchus pacificus genome provides a unique perspective on nematode lifestyle and parasitism.</title>
        <authorList>
            <person name="Dieterich C."/>
            <person name="Clifton S.W."/>
            <person name="Schuster L.N."/>
            <person name="Chinwalla A."/>
            <person name="Delehaunty K."/>
            <person name="Dinkelacker I."/>
            <person name="Fulton L."/>
            <person name="Fulton R."/>
            <person name="Godfrey J."/>
            <person name="Minx P."/>
            <person name="Mitreva M."/>
            <person name="Roeseler W."/>
            <person name="Tian H."/>
            <person name="Witte H."/>
            <person name="Yang S.P."/>
            <person name="Wilson R.K."/>
            <person name="Sommer R.J."/>
        </authorList>
    </citation>
    <scope>NUCLEOTIDE SEQUENCE [LARGE SCALE GENOMIC DNA]</scope>
    <source>
        <strain evidence="2">PS312</strain>
    </source>
</reference>
<organism evidence="1 2">
    <name type="scientific">Pristionchus pacificus</name>
    <name type="common">Parasitic nematode worm</name>
    <dbReference type="NCBI Taxonomy" id="54126"/>
    <lineage>
        <taxon>Eukaryota</taxon>
        <taxon>Metazoa</taxon>
        <taxon>Ecdysozoa</taxon>
        <taxon>Nematoda</taxon>
        <taxon>Chromadorea</taxon>
        <taxon>Rhabditida</taxon>
        <taxon>Rhabditina</taxon>
        <taxon>Diplogasteromorpha</taxon>
        <taxon>Diplogasteroidea</taxon>
        <taxon>Neodiplogasteridae</taxon>
        <taxon>Pristionchus</taxon>
    </lineage>
</organism>
<dbReference type="AlphaFoldDB" id="A0A2A6CLU0"/>
<accession>A0A2A6CLU0</accession>
<evidence type="ECO:0000313" key="1">
    <source>
        <dbReference type="EnsemblMetazoa" id="PPA41808.1"/>
    </source>
</evidence>
<gene>
    <name evidence="1" type="primary">WBGene00280177</name>
</gene>
<dbReference type="PANTHER" id="PTHR45830:SF15">
    <property type="entry name" value="SERPENTINE RECEPTOR, CLASS I"/>
    <property type="match status" value="1"/>
</dbReference>
<dbReference type="EnsemblMetazoa" id="PPA41808.1">
    <property type="protein sequence ID" value="PPA41808.1"/>
    <property type="gene ID" value="WBGene00280177"/>
</dbReference>
<sequence>MLEDVISLQSAFERVNSEQTGDDFIEENGAVIKLLQGKHKLRALAGESNYGIKRLNGDAHNNRDCLTDQARKLISWTVGELENEIEGKLAEWSNIMATIRISNGTVHISYQIQIGELIFDFHHSILFVPYPLFPHPFFLCFGVLCKTGASWAPNFVMTFMIAISGFLSWALVFVIFLRMQTILSVQQHLRFSRRQHPEFAWIQETVPNAVVYGEMFESARLAMALCFVFFSSLYGLVLLPSILVYTAVSLSREKRKVEHHSHQKSNDNATMMLLMQLFGSIFTFFTPMFTFFGSLQFGMPTSDPHVHSIIRVVNITLFLVHPLVAITIHLLMNRSYRRSIYSSMSHLVSKVPQIKTKLPASMNSVSSNITVR</sequence>
<accession>A0A8R1UYM2</accession>
<keyword evidence="2" id="KW-1185">Reference proteome</keyword>
<proteinExistence type="predicted"/>
<dbReference type="PANTHER" id="PTHR45830">
    <property type="entry name" value="SERPENTINE RECEPTOR, CLASS I"/>
    <property type="match status" value="1"/>
</dbReference>
<dbReference type="Proteomes" id="UP000005239">
    <property type="component" value="Unassembled WGS sequence"/>
</dbReference>
<evidence type="ECO:0000313" key="2">
    <source>
        <dbReference type="Proteomes" id="UP000005239"/>
    </source>
</evidence>
<reference evidence="1" key="2">
    <citation type="submission" date="2022-06" db="UniProtKB">
        <authorList>
            <consortium name="EnsemblMetazoa"/>
        </authorList>
    </citation>
    <scope>IDENTIFICATION</scope>
    <source>
        <strain evidence="1">PS312</strain>
    </source>
</reference>